<sequence length="137" mass="14829">MNKPASEAASTRPASPGSTNGDATTETQRVQTSDALHYWERRRLVYNAVLAVVVATVFGAHADRFLRNASPDLFLGLFLLAVLANVMYCAAYPADLFVQRSGSQRALQWVRLSLFAIGTTFAAVLAQFIARGIVGSH</sequence>
<name>A0ABV6RQX9_9GAMM</name>
<feature type="transmembrane region" description="Helical" evidence="2">
    <location>
        <begin position="74"/>
        <end position="97"/>
    </location>
</feature>
<protein>
    <submittedName>
        <fullName evidence="3">Uncharacterized protein</fullName>
    </submittedName>
</protein>
<evidence type="ECO:0000313" key="3">
    <source>
        <dbReference type="EMBL" id="MFC0679380.1"/>
    </source>
</evidence>
<feature type="compositionally biased region" description="Polar residues" evidence="1">
    <location>
        <begin position="8"/>
        <end position="29"/>
    </location>
</feature>
<proteinExistence type="predicted"/>
<dbReference type="Proteomes" id="UP001589896">
    <property type="component" value="Unassembled WGS sequence"/>
</dbReference>
<keyword evidence="2" id="KW-1133">Transmembrane helix</keyword>
<feature type="transmembrane region" description="Helical" evidence="2">
    <location>
        <begin position="109"/>
        <end position="130"/>
    </location>
</feature>
<evidence type="ECO:0000256" key="2">
    <source>
        <dbReference type="SAM" id="Phobius"/>
    </source>
</evidence>
<evidence type="ECO:0000256" key="1">
    <source>
        <dbReference type="SAM" id="MobiDB-lite"/>
    </source>
</evidence>
<gene>
    <name evidence="3" type="ORF">ACFFGH_16210</name>
</gene>
<keyword evidence="2" id="KW-0472">Membrane</keyword>
<organism evidence="3 4">
    <name type="scientific">Lysobacter korlensis</name>
    <dbReference type="NCBI Taxonomy" id="553636"/>
    <lineage>
        <taxon>Bacteria</taxon>
        <taxon>Pseudomonadati</taxon>
        <taxon>Pseudomonadota</taxon>
        <taxon>Gammaproteobacteria</taxon>
        <taxon>Lysobacterales</taxon>
        <taxon>Lysobacteraceae</taxon>
        <taxon>Lysobacter</taxon>
    </lineage>
</organism>
<feature type="region of interest" description="Disordered" evidence="1">
    <location>
        <begin position="1"/>
        <end position="29"/>
    </location>
</feature>
<keyword evidence="4" id="KW-1185">Reference proteome</keyword>
<feature type="transmembrane region" description="Helical" evidence="2">
    <location>
        <begin position="44"/>
        <end position="62"/>
    </location>
</feature>
<dbReference type="EMBL" id="JBHLTG010000003">
    <property type="protein sequence ID" value="MFC0679380.1"/>
    <property type="molecule type" value="Genomic_DNA"/>
</dbReference>
<dbReference type="RefSeq" id="WP_386670085.1">
    <property type="nucleotide sequence ID" value="NZ_JBHLTG010000003.1"/>
</dbReference>
<comment type="caution">
    <text evidence="3">The sequence shown here is derived from an EMBL/GenBank/DDBJ whole genome shotgun (WGS) entry which is preliminary data.</text>
</comment>
<keyword evidence="2" id="KW-0812">Transmembrane</keyword>
<accession>A0ABV6RQX9</accession>
<reference evidence="3 4" key="1">
    <citation type="submission" date="2024-09" db="EMBL/GenBank/DDBJ databases">
        <authorList>
            <person name="Sun Q."/>
            <person name="Mori K."/>
        </authorList>
    </citation>
    <scope>NUCLEOTIDE SEQUENCE [LARGE SCALE GENOMIC DNA]</scope>
    <source>
        <strain evidence="3 4">KCTC 23076</strain>
    </source>
</reference>
<evidence type="ECO:0000313" key="4">
    <source>
        <dbReference type="Proteomes" id="UP001589896"/>
    </source>
</evidence>